<dbReference type="NCBIfam" id="TIGR02937">
    <property type="entry name" value="sigma70-ECF"/>
    <property type="match status" value="1"/>
</dbReference>
<feature type="domain" description="RNA polymerase sigma-70 region 4" evidence="6">
    <location>
        <begin position="233"/>
        <end position="281"/>
    </location>
</feature>
<feature type="domain" description="RNA polymerase sigma-70 region 2" evidence="5">
    <location>
        <begin position="77"/>
        <end position="131"/>
    </location>
</feature>
<name>E0E2H3_9FIRM</name>
<keyword evidence="8" id="KW-1185">Reference proteome</keyword>
<reference evidence="7 8" key="1">
    <citation type="submission" date="2010-08" db="EMBL/GenBank/DDBJ databases">
        <authorList>
            <person name="Harkins D.M."/>
            <person name="Madupu R."/>
            <person name="Durkin A.S."/>
            <person name="Torralba M."/>
            <person name="Methe B."/>
            <person name="Sutton G.G."/>
            <person name="Nelson K.E."/>
        </authorList>
    </citation>
    <scope>NUCLEOTIDE SEQUENCE [LARGE SCALE GENOMIC DNA]</scope>
    <source>
        <strain evidence="7 8">DSM 17678</strain>
    </source>
</reference>
<dbReference type="Proteomes" id="UP000003244">
    <property type="component" value="Unassembled WGS sequence"/>
</dbReference>
<dbReference type="PANTHER" id="PTHR30385:SF7">
    <property type="entry name" value="RNA POLYMERASE SIGMA FACTOR FLIA"/>
    <property type="match status" value="1"/>
</dbReference>
<dbReference type="RefSeq" id="WP_007789021.1">
    <property type="nucleotide sequence ID" value="NZ_ADGQ01000035.1"/>
</dbReference>
<proteinExistence type="predicted"/>
<evidence type="ECO:0000313" key="8">
    <source>
        <dbReference type="Proteomes" id="UP000003244"/>
    </source>
</evidence>
<evidence type="ECO:0000256" key="2">
    <source>
        <dbReference type="ARBA" id="ARBA00023082"/>
    </source>
</evidence>
<evidence type="ECO:0000256" key="1">
    <source>
        <dbReference type="ARBA" id="ARBA00023015"/>
    </source>
</evidence>
<dbReference type="SUPFAM" id="SSF88946">
    <property type="entry name" value="Sigma2 domain of RNA polymerase sigma factors"/>
    <property type="match status" value="1"/>
</dbReference>
<dbReference type="InterPro" id="IPR007630">
    <property type="entry name" value="RNA_pol_sigma70_r4"/>
</dbReference>
<dbReference type="GO" id="GO:0006352">
    <property type="term" value="P:DNA-templated transcription initiation"/>
    <property type="evidence" value="ECO:0007669"/>
    <property type="project" value="InterPro"/>
</dbReference>
<evidence type="ECO:0000256" key="4">
    <source>
        <dbReference type="ARBA" id="ARBA00023163"/>
    </source>
</evidence>
<dbReference type="CDD" id="cd06171">
    <property type="entry name" value="Sigma70_r4"/>
    <property type="match status" value="1"/>
</dbReference>
<dbReference type="OrthoDB" id="9809557at2"/>
<keyword evidence="4" id="KW-0804">Transcription</keyword>
<dbReference type="Gene3D" id="1.20.140.160">
    <property type="match status" value="1"/>
</dbReference>
<sequence length="289" mass="33727">MLELKDEGNFLELVANGEYKTLYNGQDIDLESLDIEDFKDRVLLMRSINGDRSARNKFILSKIDYIRKIVTCDNEIKSFKARGLDDDDLFQTGVMGVLCAIDKFDFRPGVKVKTYINNNVKYSIKNTYRKYGSISVSREANSIYKICSSQMDLLEDKIDSRKILKISRETNIPPSRLEYGIMAVKSRNCQYRYDNDGCLDTDLVSMEKYSRKVLMNYNQEAKRKFNYWLVMEAISRLEGKENLVIKEIYINDKTQKEVARQLGCSTTSVGNIKRRALEKIRYMMRDIEE</sequence>
<dbReference type="GO" id="GO:0003677">
    <property type="term" value="F:DNA binding"/>
    <property type="evidence" value="ECO:0007669"/>
    <property type="project" value="UniProtKB-KW"/>
</dbReference>
<dbReference type="InterPro" id="IPR014284">
    <property type="entry name" value="RNA_pol_sigma-70_dom"/>
</dbReference>
<dbReference type="GeneID" id="84800422"/>
<dbReference type="EMBL" id="ADGQ01000035">
    <property type="protein sequence ID" value="EFM64923.1"/>
    <property type="molecule type" value="Genomic_DNA"/>
</dbReference>
<dbReference type="STRING" id="596315.HMPREF0634_1303"/>
<evidence type="ECO:0000259" key="6">
    <source>
        <dbReference type="Pfam" id="PF04545"/>
    </source>
</evidence>
<dbReference type="SUPFAM" id="SSF88659">
    <property type="entry name" value="Sigma3 and sigma4 domains of RNA polymerase sigma factors"/>
    <property type="match status" value="1"/>
</dbReference>
<dbReference type="Pfam" id="PF04545">
    <property type="entry name" value="Sigma70_r4"/>
    <property type="match status" value="1"/>
</dbReference>
<dbReference type="InterPro" id="IPR013324">
    <property type="entry name" value="RNA_pol_sigma_r3/r4-like"/>
</dbReference>
<dbReference type="eggNOG" id="COG1191">
    <property type="taxonomic scope" value="Bacteria"/>
</dbReference>
<dbReference type="Pfam" id="PF04542">
    <property type="entry name" value="Sigma70_r2"/>
    <property type="match status" value="1"/>
</dbReference>
<gene>
    <name evidence="7" type="ORF">HMPREF0634_1303</name>
</gene>
<dbReference type="AlphaFoldDB" id="E0E2H3"/>
<evidence type="ECO:0000259" key="5">
    <source>
        <dbReference type="Pfam" id="PF04542"/>
    </source>
</evidence>
<keyword evidence="1" id="KW-0805">Transcription regulation</keyword>
<dbReference type="GO" id="GO:0016987">
    <property type="term" value="F:sigma factor activity"/>
    <property type="evidence" value="ECO:0007669"/>
    <property type="project" value="UniProtKB-KW"/>
</dbReference>
<dbReference type="Gene3D" id="1.20.120.1810">
    <property type="match status" value="1"/>
</dbReference>
<evidence type="ECO:0000313" key="7">
    <source>
        <dbReference type="EMBL" id="EFM64923.1"/>
    </source>
</evidence>
<comment type="caution">
    <text evidence="7">The sequence shown here is derived from an EMBL/GenBank/DDBJ whole genome shotgun (WGS) entry which is preliminary data.</text>
</comment>
<keyword evidence="2" id="KW-0731">Sigma factor</keyword>
<accession>E0E2H3</accession>
<dbReference type="InterPro" id="IPR007627">
    <property type="entry name" value="RNA_pol_sigma70_r2"/>
</dbReference>
<keyword evidence="3" id="KW-0238">DNA-binding</keyword>
<evidence type="ECO:0000256" key="3">
    <source>
        <dbReference type="ARBA" id="ARBA00023125"/>
    </source>
</evidence>
<dbReference type="InterPro" id="IPR013325">
    <property type="entry name" value="RNA_pol_sigma_r2"/>
</dbReference>
<organism evidence="7 8">
    <name type="scientific">Peptostreptococcus stomatis DSM 17678</name>
    <dbReference type="NCBI Taxonomy" id="596315"/>
    <lineage>
        <taxon>Bacteria</taxon>
        <taxon>Bacillati</taxon>
        <taxon>Bacillota</taxon>
        <taxon>Clostridia</taxon>
        <taxon>Peptostreptococcales</taxon>
        <taxon>Peptostreptococcaceae</taxon>
        <taxon>Peptostreptococcus</taxon>
    </lineage>
</organism>
<dbReference type="PANTHER" id="PTHR30385">
    <property type="entry name" value="SIGMA FACTOR F FLAGELLAR"/>
    <property type="match status" value="1"/>
</dbReference>
<protein>
    <submittedName>
        <fullName evidence="7">RNA polymerase sigma factor, sigma-70 family</fullName>
    </submittedName>
</protein>